<organism evidence="2 3">
    <name type="scientific">Apophysomyces ossiformis</name>
    <dbReference type="NCBI Taxonomy" id="679940"/>
    <lineage>
        <taxon>Eukaryota</taxon>
        <taxon>Fungi</taxon>
        <taxon>Fungi incertae sedis</taxon>
        <taxon>Mucoromycota</taxon>
        <taxon>Mucoromycotina</taxon>
        <taxon>Mucoromycetes</taxon>
        <taxon>Mucorales</taxon>
        <taxon>Mucorineae</taxon>
        <taxon>Mucoraceae</taxon>
        <taxon>Apophysomyces</taxon>
    </lineage>
</organism>
<dbReference type="AlphaFoldDB" id="A0A8H7BGS5"/>
<dbReference type="PANTHER" id="PTHR28051:SF1">
    <property type="entry name" value="PROTEIN MTL1-RELATED"/>
    <property type="match status" value="1"/>
</dbReference>
<keyword evidence="1" id="KW-0472">Membrane</keyword>
<evidence type="ECO:0000313" key="2">
    <source>
        <dbReference type="EMBL" id="KAF7721533.1"/>
    </source>
</evidence>
<dbReference type="EMBL" id="JABAYA010000257">
    <property type="protein sequence ID" value="KAF7721533.1"/>
    <property type="molecule type" value="Genomic_DNA"/>
</dbReference>
<evidence type="ECO:0000313" key="3">
    <source>
        <dbReference type="Proteomes" id="UP000605846"/>
    </source>
</evidence>
<dbReference type="PANTHER" id="PTHR28051">
    <property type="entry name" value="PROTEIN MTL1-RELATED"/>
    <property type="match status" value="1"/>
</dbReference>
<sequence length="319" mass="36969">MKAGVCVDYLSHDWNNADLIQSHREIRQQITKSNVKLSLATDPKISKSILIEKHKLIRFQNALWRQMARTCTSQLSKQNPMVHPSTVNWQKESDITWLYGPLYTQDAPVTNMNTPQHLQQKGLKPVLKKGTDLHQFSSPVPSDVIFEQDHYRPWSKCTSEPDTHTSNNITVRFSPEIVQFEYLPESPVHQPFPINDEPVDHWHLSLEDDADDEDEDGAFWDLIVELGNYIKEEGQSYLSRYLQQPKIPKLASKELLHRPSRPESPLDIFVILVTMMKSMASFTAAWLIYQSLLPFSWIINHSAHRQKSSKHNDKRHLSL</sequence>
<evidence type="ECO:0000256" key="1">
    <source>
        <dbReference type="SAM" id="Phobius"/>
    </source>
</evidence>
<gene>
    <name evidence="2" type="ORF">EC973_004531</name>
</gene>
<protein>
    <submittedName>
        <fullName evidence="2">Uncharacterized protein</fullName>
    </submittedName>
</protein>
<keyword evidence="1" id="KW-1133">Transmembrane helix</keyword>
<proteinExistence type="predicted"/>
<comment type="caution">
    <text evidence="2">The sequence shown here is derived from an EMBL/GenBank/DDBJ whole genome shotgun (WGS) entry which is preliminary data.</text>
</comment>
<reference evidence="2" key="1">
    <citation type="submission" date="2020-01" db="EMBL/GenBank/DDBJ databases">
        <title>Genome Sequencing of Three Apophysomyces-Like Fungal Strains Confirms a Novel Fungal Genus in the Mucoromycota with divergent Burkholderia-like Endosymbiotic Bacteria.</title>
        <authorList>
            <person name="Stajich J.E."/>
            <person name="Macias A.M."/>
            <person name="Carter-House D."/>
            <person name="Lovett B."/>
            <person name="Kasson L.R."/>
            <person name="Berry K."/>
            <person name="Grigoriev I."/>
            <person name="Chang Y."/>
            <person name="Spatafora J."/>
            <person name="Kasson M.T."/>
        </authorList>
    </citation>
    <scope>NUCLEOTIDE SEQUENCE</scope>
    <source>
        <strain evidence="2">NRRL A-21654</strain>
    </source>
</reference>
<dbReference type="GO" id="GO:0007039">
    <property type="term" value="P:protein catabolic process in the vacuole"/>
    <property type="evidence" value="ECO:0007669"/>
    <property type="project" value="TreeGrafter"/>
</dbReference>
<dbReference type="Proteomes" id="UP000605846">
    <property type="component" value="Unassembled WGS sequence"/>
</dbReference>
<dbReference type="InterPro" id="IPR052292">
    <property type="entry name" value="Glucose_repression_reg"/>
</dbReference>
<feature type="transmembrane region" description="Helical" evidence="1">
    <location>
        <begin position="268"/>
        <end position="289"/>
    </location>
</feature>
<dbReference type="OrthoDB" id="5563539at2759"/>
<dbReference type="GO" id="GO:0005773">
    <property type="term" value="C:vacuole"/>
    <property type="evidence" value="ECO:0007669"/>
    <property type="project" value="GOC"/>
</dbReference>
<dbReference type="GO" id="GO:0042149">
    <property type="term" value="P:cellular response to glucose starvation"/>
    <property type="evidence" value="ECO:0007669"/>
    <property type="project" value="TreeGrafter"/>
</dbReference>
<keyword evidence="3" id="KW-1185">Reference proteome</keyword>
<accession>A0A8H7BGS5</accession>
<name>A0A8H7BGS5_9FUNG</name>
<keyword evidence="1" id="KW-0812">Transmembrane</keyword>